<name>A0A6J5FKX2_9BURK</name>
<dbReference type="Proteomes" id="UP000494252">
    <property type="component" value="Unassembled WGS sequence"/>
</dbReference>
<gene>
    <name evidence="1" type="ORF">LMG27177_01166</name>
</gene>
<proteinExistence type="predicted"/>
<sequence length="109" mass="11002">MTQPLGMFQPRGAQGATPAAQAQIAVTTSVQQINLPAVPVQGGTMRMVVDGSANIAWSYGVSASLSMTNGVPMLANTIETFTVPDGVTQLSVIGAAAGSTLRIVVGDGQ</sequence>
<dbReference type="RefSeq" id="WP_175158512.1">
    <property type="nucleotide sequence ID" value="NZ_CADIKI010000003.1"/>
</dbReference>
<evidence type="ECO:0000313" key="1">
    <source>
        <dbReference type="EMBL" id="CAB3782101.1"/>
    </source>
</evidence>
<dbReference type="EMBL" id="CADIKI010000003">
    <property type="protein sequence ID" value="CAB3782101.1"/>
    <property type="molecule type" value="Genomic_DNA"/>
</dbReference>
<dbReference type="AlphaFoldDB" id="A0A6J5FKX2"/>
<accession>A0A6J5FKX2</accession>
<reference evidence="1 2" key="1">
    <citation type="submission" date="2020-04" db="EMBL/GenBank/DDBJ databases">
        <authorList>
            <person name="De Canck E."/>
        </authorList>
    </citation>
    <scope>NUCLEOTIDE SEQUENCE [LARGE SCALE GENOMIC DNA]</scope>
    <source>
        <strain evidence="1 2">LMG 27177</strain>
    </source>
</reference>
<evidence type="ECO:0000313" key="2">
    <source>
        <dbReference type="Proteomes" id="UP000494252"/>
    </source>
</evidence>
<organism evidence="1 2">
    <name type="scientific">Paraburkholderia fynbosensis</name>
    <dbReference type="NCBI Taxonomy" id="1200993"/>
    <lineage>
        <taxon>Bacteria</taxon>
        <taxon>Pseudomonadati</taxon>
        <taxon>Pseudomonadota</taxon>
        <taxon>Betaproteobacteria</taxon>
        <taxon>Burkholderiales</taxon>
        <taxon>Burkholderiaceae</taxon>
        <taxon>Paraburkholderia</taxon>
    </lineage>
</organism>
<keyword evidence="2" id="KW-1185">Reference proteome</keyword>
<protein>
    <submittedName>
        <fullName evidence="1">Uncharacterized protein</fullName>
    </submittedName>
</protein>